<reference evidence="2" key="1">
    <citation type="submission" date="2022-11" db="EMBL/GenBank/DDBJ databases">
        <title>Nonomuraea corallina sp. nov., a new species of the genus Nonomuraea isolated from sea side sediment in Thai sea.</title>
        <authorList>
            <person name="Ngamcharungchit C."/>
            <person name="Matsumoto A."/>
            <person name="Suriyachadkun C."/>
            <person name="Panbangred W."/>
            <person name="Inahashi Y."/>
            <person name="Intra B."/>
        </authorList>
    </citation>
    <scope>NUCLEOTIDE SEQUENCE</scope>
    <source>
        <strain evidence="2">MCN248</strain>
    </source>
</reference>
<dbReference type="Proteomes" id="UP001144036">
    <property type="component" value="Unassembled WGS sequence"/>
</dbReference>
<organism evidence="2 3">
    <name type="scientific">Nonomuraea corallina</name>
    <dbReference type="NCBI Taxonomy" id="2989783"/>
    <lineage>
        <taxon>Bacteria</taxon>
        <taxon>Bacillati</taxon>
        <taxon>Actinomycetota</taxon>
        <taxon>Actinomycetes</taxon>
        <taxon>Streptosporangiales</taxon>
        <taxon>Streptosporangiaceae</taxon>
        <taxon>Nonomuraea</taxon>
    </lineage>
</organism>
<accession>A0ABT4S9Y0</accession>
<evidence type="ECO:0008006" key="4">
    <source>
        <dbReference type="Google" id="ProtNLM"/>
    </source>
</evidence>
<protein>
    <recommendedName>
        <fullName evidence="4">FHA domain-containing protein</fullName>
    </recommendedName>
</protein>
<gene>
    <name evidence="2" type="ORF">OUY22_11050</name>
</gene>
<keyword evidence="3" id="KW-1185">Reference proteome</keyword>
<feature type="region of interest" description="Disordered" evidence="1">
    <location>
        <begin position="121"/>
        <end position="141"/>
    </location>
</feature>
<sequence>MNDAQAGGSPARDEAILVAFGGEQWRVARGQSLTLGRSRACEVRLPDDEHLSRRAGSLIVLNDCVLIRNDSGSKPLVVRPPAGEDRVVEPGAAITSLPFSVFSVVFAGRVGSTVTVRVDARSLTPGPGRSGGEAATRTPATVTSPMELTRRQRLVLAALCEPLLVRAGPQAVPATYTQMGRRLGRQPQYVRNVVKSLRESLSGHGIPGLTRDDEAFSHDDFRWALARWAVRAGVVGVEDLHELPEPEDGEDHGH</sequence>
<proteinExistence type="predicted"/>
<dbReference type="RefSeq" id="WP_270154761.1">
    <property type="nucleotide sequence ID" value="NZ_JAPNNL010000031.1"/>
</dbReference>
<evidence type="ECO:0000313" key="2">
    <source>
        <dbReference type="EMBL" id="MDA0633955.1"/>
    </source>
</evidence>
<name>A0ABT4S9Y0_9ACTN</name>
<evidence type="ECO:0000256" key="1">
    <source>
        <dbReference type="SAM" id="MobiDB-lite"/>
    </source>
</evidence>
<evidence type="ECO:0000313" key="3">
    <source>
        <dbReference type="Proteomes" id="UP001144036"/>
    </source>
</evidence>
<dbReference type="EMBL" id="JAPNNL010000031">
    <property type="protein sequence ID" value="MDA0633955.1"/>
    <property type="molecule type" value="Genomic_DNA"/>
</dbReference>
<comment type="caution">
    <text evidence="2">The sequence shown here is derived from an EMBL/GenBank/DDBJ whole genome shotgun (WGS) entry which is preliminary data.</text>
</comment>